<dbReference type="Pfam" id="PF13679">
    <property type="entry name" value="Methyltransf_32"/>
    <property type="match status" value="1"/>
</dbReference>
<dbReference type="InterPro" id="IPR025714">
    <property type="entry name" value="Methyltranfer_dom"/>
</dbReference>
<dbReference type="GO" id="GO:0005737">
    <property type="term" value="C:cytoplasm"/>
    <property type="evidence" value="ECO:0007669"/>
    <property type="project" value="TreeGrafter"/>
</dbReference>
<keyword evidence="4" id="KW-1185">Reference proteome</keyword>
<dbReference type="EMBL" id="CP012159">
    <property type="protein sequence ID" value="AKT37663.1"/>
    <property type="molecule type" value="Genomic_DNA"/>
</dbReference>
<evidence type="ECO:0000313" key="4">
    <source>
        <dbReference type="Proteomes" id="UP000067626"/>
    </source>
</evidence>
<accession>A0A0K1EAS4</accession>
<feature type="domain" description="Methyltransferase" evidence="2">
    <location>
        <begin position="111"/>
        <end position="229"/>
    </location>
</feature>
<protein>
    <recommendedName>
        <fullName evidence="2">Methyltransferase domain-containing protein</fullName>
    </recommendedName>
</protein>
<dbReference type="PANTHER" id="PTHR13369:SF0">
    <property type="entry name" value="GLUTATHIONE S-TRANSFERASE C-TERMINAL DOMAIN-CONTAINING PROTEIN"/>
    <property type="match status" value="1"/>
</dbReference>
<dbReference type="STRING" id="52.CMC5_018050"/>
<sequence length="326" mass="34931">MGVKLTKFAAREAGRPRFRHHHRWYRAPGPPLPLLGALTWTGALGSAHPAHLPLERGPTSTGPAVQAATPPMTSSPPRITPATVEARLQEIFIAAEGTALRKEDRKKSVEVAALLGEVARAGRRRLLVDAAAGKAYVGLLAAELLEAREVVLIERDASRVSACESAIPKLAGRPAVSVRQGDVGDHALWPADPDVVTALHACGEASDRVLDAAVRAQARWLFLVPCCYAGAVPFSATAEARLDALGVPRHAEVRRRLVMGLIDAERTLRLEAAGYETTVVPFVAPTVTPHNLLWRARRAGEARRMAEAAERLAALRADALPPRTPC</sequence>
<dbReference type="SUPFAM" id="SSF53335">
    <property type="entry name" value="S-adenosyl-L-methionine-dependent methyltransferases"/>
    <property type="match status" value="1"/>
</dbReference>
<dbReference type="RefSeq" id="WP_050429998.1">
    <property type="nucleotide sequence ID" value="NZ_CP012159.1"/>
</dbReference>
<organism evidence="3 4">
    <name type="scientific">Chondromyces crocatus</name>
    <dbReference type="NCBI Taxonomy" id="52"/>
    <lineage>
        <taxon>Bacteria</taxon>
        <taxon>Pseudomonadati</taxon>
        <taxon>Myxococcota</taxon>
        <taxon>Polyangia</taxon>
        <taxon>Polyangiales</taxon>
        <taxon>Polyangiaceae</taxon>
        <taxon>Chondromyces</taxon>
    </lineage>
</organism>
<evidence type="ECO:0000256" key="1">
    <source>
        <dbReference type="SAM" id="MobiDB-lite"/>
    </source>
</evidence>
<dbReference type="Proteomes" id="UP000067626">
    <property type="component" value="Chromosome"/>
</dbReference>
<dbReference type="AlphaFoldDB" id="A0A0K1EAS4"/>
<evidence type="ECO:0000259" key="2">
    <source>
        <dbReference type="Pfam" id="PF13679"/>
    </source>
</evidence>
<proteinExistence type="predicted"/>
<dbReference type="InterPro" id="IPR029063">
    <property type="entry name" value="SAM-dependent_MTases_sf"/>
</dbReference>
<evidence type="ECO:0000313" key="3">
    <source>
        <dbReference type="EMBL" id="AKT37663.1"/>
    </source>
</evidence>
<dbReference type="Gene3D" id="3.40.50.150">
    <property type="entry name" value="Vaccinia Virus protein VP39"/>
    <property type="match status" value="1"/>
</dbReference>
<name>A0A0K1EAS4_CHOCO</name>
<gene>
    <name evidence="3" type="ORF">CMC5_018050</name>
</gene>
<feature type="region of interest" description="Disordered" evidence="1">
    <location>
        <begin position="56"/>
        <end position="78"/>
    </location>
</feature>
<reference evidence="3 4" key="1">
    <citation type="submission" date="2015-07" db="EMBL/GenBank/DDBJ databases">
        <title>Genome analysis of myxobacterium Chondromyces crocatus Cm c5 reveals a high potential for natural compound synthesis and the genetic basis for the loss of fruiting body formation.</title>
        <authorList>
            <person name="Zaburannyi N."/>
            <person name="Bunk B."/>
            <person name="Maier J."/>
            <person name="Overmann J."/>
            <person name="Mueller R."/>
        </authorList>
    </citation>
    <scope>NUCLEOTIDE SEQUENCE [LARGE SCALE GENOMIC DNA]</scope>
    <source>
        <strain evidence="3 4">Cm c5</strain>
    </source>
</reference>
<dbReference type="PANTHER" id="PTHR13369">
    <property type="match status" value="1"/>
</dbReference>
<dbReference type="KEGG" id="ccro:CMC5_018050"/>